<evidence type="ECO:0000313" key="4">
    <source>
        <dbReference type="Proteomes" id="UP001164705"/>
    </source>
</evidence>
<dbReference type="PANTHER" id="PTHR30041:SF8">
    <property type="entry name" value="PROTEIN YFFB"/>
    <property type="match status" value="1"/>
</dbReference>
<dbReference type="SUPFAM" id="SSF52833">
    <property type="entry name" value="Thioredoxin-like"/>
    <property type="match status" value="1"/>
</dbReference>
<organism evidence="3 4">
    <name type="scientific">Lacinutrix neustonica</name>
    <dbReference type="NCBI Taxonomy" id="2980107"/>
    <lineage>
        <taxon>Bacteria</taxon>
        <taxon>Pseudomonadati</taxon>
        <taxon>Bacteroidota</taxon>
        <taxon>Flavobacteriia</taxon>
        <taxon>Flavobacteriales</taxon>
        <taxon>Flavobacteriaceae</taxon>
        <taxon>Lacinutrix</taxon>
    </lineage>
</organism>
<evidence type="ECO:0000313" key="3">
    <source>
        <dbReference type="EMBL" id="WAC00871.1"/>
    </source>
</evidence>
<sequence>MNKVYYLKSCSTCIRILKALDLPQDTRLQNIKTDAITETQIDEMKALAGSYEALFSKRATLYKQRDLKHKALTETDYRTLILEHYTFLSRPVFILNDKIFIGNSKNNIEAVNMALNEN</sequence>
<dbReference type="RefSeq" id="WP_267675419.1">
    <property type="nucleotide sequence ID" value="NZ_CP113088.1"/>
</dbReference>
<reference evidence="3" key="1">
    <citation type="submission" date="2022-11" db="EMBL/GenBank/DDBJ databases">
        <title>Lacinutrix neustonica HL-RS19T sp. nov., isolated from the surface microlayer sample of brackish Lake Shihwa.</title>
        <authorList>
            <person name="Choi J.Y."/>
            <person name="Hwang C.Y."/>
        </authorList>
    </citation>
    <scope>NUCLEOTIDE SEQUENCE</scope>
    <source>
        <strain evidence="3">HL-RS19</strain>
    </source>
</reference>
<dbReference type="PANTHER" id="PTHR30041">
    <property type="entry name" value="ARSENATE REDUCTASE"/>
    <property type="match status" value="1"/>
</dbReference>
<dbReference type="AlphaFoldDB" id="A0A9E8MTL8"/>
<dbReference type="Pfam" id="PF03960">
    <property type="entry name" value="ArsC"/>
    <property type="match status" value="1"/>
</dbReference>
<dbReference type="InterPro" id="IPR036249">
    <property type="entry name" value="Thioredoxin-like_sf"/>
</dbReference>
<proteinExistence type="inferred from homology"/>
<dbReference type="Gene3D" id="3.40.30.10">
    <property type="entry name" value="Glutaredoxin"/>
    <property type="match status" value="1"/>
</dbReference>
<dbReference type="KEGG" id="lnu:N7U66_11515"/>
<dbReference type="InterPro" id="IPR006660">
    <property type="entry name" value="Arsenate_reductase-like"/>
</dbReference>
<evidence type="ECO:0008006" key="5">
    <source>
        <dbReference type="Google" id="ProtNLM"/>
    </source>
</evidence>
<name>A0A9E8MTL8_9FLAO</name>
<comment type="similarity">
    <text evidence="1 2">Belongs to the ArsC family.</text>
</comment>
<protein>
    <recommendedName>
        <fullName evidence="5">Arsenate reductase</fullName>
    </recommendedName>
</protein>
<accession>A0A9E8MTL8</accession>
<dbReference type="Proteomes" id="UP001164705">
    <property type="component" value="Chromosome"/>
</dbReference>
<gene>
    <name evidence="3" type="ORF">N7U66_11515</name>
</gene>
<keyword evidence="4" id="KW-1185">Reference proteome</keyword>
<evidence type="ECO:0000256" key="2">
    <source>
        <dbReference type="PROSITE-ProRule" id="PRU01282"/>
    </source>
</evidence>
<evidence type="ECO:0000256" key="1">
    <source>
        <dbReference type="ARBA" id="ARBA00007198"/>
    </source>
</evidence>
<dbReference type="EMBL" id="CP113088">
    <property type="protein sequence ID" value="WAC00871.1"/>
    <property type="molecule type" value="Genomic_DNA"/>
</dbReference>
<dbReference type="PROSITE" id="PS51353">
    <property type="entry name" value="ARSC"/>
    <property type="match status" value="1"/>
</dbReference>